<comment type="caution">
    <text evidence="3">The sequence shown here is derived from an EMBL/GenBank/DDBJ whole genome shotgun (WGS) entry which is preliminary data.</text>
</comment>
<dbReference type="AlphaFoldDB" id="A0A2T4U823"/>
<dbReference type="InterPro" id="IPR002491">
    <property type="entry name" value="ABC_transptr_periplasmic_BD"/>
</dbReference>
<reference evidence="3 4" key="1">
    <citation type="submission" date="2018-03" db="EMBL/GenBank/DDBJ databases">
        <title>Alkalicoccus saliphilus sp. nov., isolated from a mineral pool.</title>
        <authorList>
            <person name="Zhao B."/>
        </authorList>
    </citation>
    <scope>NUCLEOTIDE SEQUENCE [LARGE SCALE GENOMIC DNA]</scope>
    <source>
        <strain evidence="3 4">6AG</strain>
    </source>
</reference>
<dbReference type="PROSITE" id="PS50983">
    <property type="entry name" value="FE_B12_PBP"/>
    <property type="match status" value="1"/>
</dbReference>
<comment type="similarity">
    <text evidence="1">Belongs to the bacterial solute-binding protein 8 family.</text>
</comment>
<sequence length="272" mass="31298">MKIISICPSNTELLAYAGLIDSVAGVDDFSDWPESIQQLPRLGPDLDINMDKLEDLKPDLVYASLSVPGMEKNIEQMKERNIPYTIVENPETLTDIGYILENICRDAGSPEKGRELKNAFLRFIDKYHTLSSRVEYKKRIYWEWWPKPIFTPGKKNWLTEMGELAGAVNIFNDVDQASVQTTWEEVLHRDPDYILAAWVGVRKNKVNPKVIRKRPGWSEMKAVREDQIHILEEPYYCRPSPRLLIGLAEAAYLLHPDIFPEPDGKEDTILNI</sequence>
<dbReference type="PANTHER" id="PTHR30535">
    <property type="entry name" value="VITAMIN B12-BINDING PROTEIN"/>
    <property type="match status" value="1"/>
</dbReference>
<organism evidence="3 4">
    <name type="scientific">Alkalicoccus saliphilus</name>
    <dbReference type="NCBI Taxonomy" id="200989"/>
    <lineage>
        <taxon>Bacteria</taxon>
        <taxon>Bacillati</taxon>
        <taxon>Bacillota</taxon>
        <taxon>Bacilli</taxon>
        <taxon>Bacillales</taxon>
        <taxon>Bacillaceae</taxon>
        <taxon>Alkalicoccus</taxon>
    </lineage>
</organism>
<dbReference type="Pfam" id="PF01497">
    <property type="entry name" value="Peripla_BP_2"/>
    <property type="match status" value="1"/>
</dbReference>
<dbReference type="Gene3D" id="3.40.50.1980">
    <property type="entry name" value="Nitrogenase molybdenum iron protein domain"/>
    <property type="match status" value="2"/>
</dbReference>
<protein>
    <submittedName>
        <fullName evidence="3">Cobalamin-binding protein</fullName>
    </submittedName>
</protein>
<evidence type="ECO:0000313" key="3">
    <source>
        <dbReference type="EMBL" id="PTL39553.1"/>
    </source>
</evidence>
<keyword evidence="4" id="KW-1185">Reference proteome</keyword>
<accession>A0A2T4U823</accession>
<dbReference type="EMBL" id="PZJJ01000006">
    <property type="protein sequence ID" value="PTL39553.1"/>
    <property type="molecule type" value="Genomic_DNA"/>
</dbReference>
<dbReference type="CDD" id="cd01144">
    <property type="entry name" value="BtuF"/>
    <property type="match status" value="1"/>
</dbReference>
<evidence type="ECO:0000313" key="4">
    <source>
        <dbReference type="Proteomes" id="UP000240509"/>
    </source>
</evidence>
<evidence type="ECO:0000259" key="2">
    <source>
        <dbReference type="PROSITE" id="PS50983"/>
    </source>
</evidence>
<proteinExistence type="inferred from homology"/>
<dbReference type="RefSeq" id="WP_107584172.1">
    <property type="nucleotide sequence ID" value="NZ_PZJJ01000006.1"/>
</dbReference>
<evidence type="ECO:0000256" key="1">
    <source>
        <dbReference type="ARBA" id="ARBA00008814"/>
    </source>
</evidence>
<name>A0A2T4U823_9BACI</name>
<dbReference type="PANTHER" id="PTHR30535:SF34">
    <property type="entry name" value="MOLYBDATE-BINDING PROTEIN MOLA"/>
    <property type="match status" value="1"/>
</dbReference>
<dbReference type="Proteomes" id="UP000240509">
    <property type="component" value="Unassembled WGS sequence"/>
</dbReference>
<dbReference type="InterPro" id="IPR050902">
    <property type="entry name" value="ABC_Transporter_SBP"/>
</dbReference>
<feature type="domain" description="Fe/B12 periplasmic-binding" evidence="2">
    <location>
        <begin position="2"/>
        <end position="262"/>
    </location>
</feature>
<dbReference type="OrthoDB" id="9787772at2"/>
<dbReference type="SUPFAM" id="SSF53807">
    <property type="entry name" value="Helical backbone' metal receptor"/>
    <property type="match status" value="1"/>
</dbReference>
<gene>
    <name evidence="3" type="ORF">C6Y45_05795</name>
</gene>